<name>A0A9X4RVB5_9FLAO</name>
<accession>A0A9X4RVB5</accession>
<dbReference type="Proteomes" id="UP001152599">
    <property type="component" value="Unassembled WGS sequence"/>
</dbReference>
<dbReference type="InterPro" id="IPR000595">
    <property type="entry name" value="cNMP-bd_dom"/>
</dbReference>
<evidence type="ECO:0000313" key="3">
    <source>
        <dbReference type="Proteomes" id="UP001152599"/>
    </source>
</evidence>
<comment type="caution">
    <text evidence="2">The sequence shown here is derived from an EMBL/GenBank/DDBJ whole genome shotgun (WGS) entry which is preliminary data.</text>
</comment>
<dbReference type="InterPro" id="IPR018490">
    <property type="entry name" value="cNMP-bd_dom_sf"/>
</dbReference>
<gene>
    <name evidence="2" type="ORF">NMK71_04095</name>
</gene>
<evidence type="ECO:0000313" key="2">
    <source>
        <dbReference type="EMBL" id="MDG4945585.1"/>
    </source>
</evidence>
<dbReference type="Gene3D" id="2.60.120.10">
    <property type="entry name" value="Jelly Rolls"/>
    <property type="match status" value="1"/>
</dbReference>
<dbReference type="SUPFAM" id="SSF51206">
    <property type="entry name" value="cAMP-binding domain-like"/>
    <property type="match status" value="1"/>
</dbReference>
<dbReference type="RefSeq" id="WP_304420162.1">
    <property type="nucleotide sequence ID" value="NZ_JANCMU010000001.1"/>
</dbReference>
<protein>
    <submittedName>
        <fullName evidence="2">Cyclic nucleotide-binding domain-containing protein</fullName>
    </submittedName>
</protein>
<dbReference type="Pfam" id="PF00027">
    <property type="entry name" value="cNMP_binding"/>
    <property type="match status" value="1"/>
</dbReference>
<dbReference type="InterPro" id="IPR014710">
    <property type="entry name" value="RmlC-like_jellyroll"/>
</dbReference>
<sequence length="156" mass="18045">MNKDLLIKYGAVVEKLEKDDFIFEAGENPTSFLYLLKGTDRIYTLSEGGKEFTHKIFNEGESLGTSPLFIDKPYPSTAVAKTDVEILKLNKESFYQLLEDYPQFLKAIVKGLSEIIYFKSIMSSEISLHHLQLRILTLFDQLKTKETREEIRLTRQ</sequence>
<dbReference type="SMART" id="SM00100">
    <property type="entry name" value="cNMP"/>
    <property type="match status" value="1"/>
</dbReference>
<evidence type="ECO:0000259" key="1">
    <source>
        <dbReference type="PROSITE" id="PS50042"/>
    </source>
</evidence>
<dbReference type="EMBL" id="JANCMU010000001">
    <property type="protein sequence ID" value="MDG4945585.1"/>
    <property type="molecule type" value="Genomic_DNA"/>
</dbReference>
<feature type="domain" description="Cyclic nucleotide-binding" evidence="1">
    <location>
        <begin position="16"/>
        <end position="98"/>
    </location>
</feature>
<dbReference type="PROSITE" id="PS50042">
    <property type="entry name" value="CNMP_BINDING_3"/>
    <property type="match status" value="1"/>
</dbReference>
<organism evidence="2 3">
    <name type="scientific">Profundicola chukchiensis</name>
    <dbReference type="NCBI Taxonomy" id="2961959"/>
    <lineage>
        <taxon>Bacteria</taxon>
        <taxon>Pseudomonadati</taxon>
        <taxon>Bacteroidota</taxon>
        <taxon>Flavobacteriia</taxon>
        <taxon>Flavobacteriales</taxon>
        <taxon>Weeksellaceae</taxon>
        <taxon>Profundicola</taxon>
    </lineage>
</organism>
<proteinExistence type="predicted"/>
<dbReference type="CDD" id="cd00038">
    <property type="entry name" value="CAP_ED"/>
    <property type="match status" value="1"/>
</dbReference>
<dbReference type="AlphaFoldDB" id="A0A9X4RVB5"/>
<keyword evidence="3" id="KW-1185">Reference proteome</keyword>
<reference evidence="2" key="1">
    <citation type="submission" date="2022-07" db="EMBL/GenBank/DDBJ databases">
        <title>Description and genome-wide analysis of Profundicola chukchiensis gen. nov., sp. nov., marine bacteria isolated from bottom sediments of the Chukchi Sea.</title>
        <authorList>
            <person name="Romanenko L."/>
            <person name="Otstavnykh N."/>
            <person name="Kurilenko V."/>
            <person name="Eremeev V."/>
            <person name="Velansky P."/>
            <person name="Mikhailov V."/>
            <person name="Isaeva M."/>
        </authorList>
    </citation>
    <scope>NUCLEOTIDE SEQUENCE</scope>
    <source>
        <strain evidence="2">KMM 9713</strain>
    </source>
</reference>